<gene>
    <name evidence="2" type="ORF">XELAEV_18017420mg</name>
</gene>
<keyword evidence="1" id="KW-0812">Transmembrane</keyword>
<evidence type="ECO:0000313" key="3">
    <source>
        <dbReference type="Proteomes" id="UP000694892"/>
    </source>
</evidence>
<protein>
    <submittedName>
        <fullName evidence="2">Uncharacterized protein</fullName>
    </submittedName>
</protein>
<evidence type="ECO:0000256" key="1">
    <source>
        <dbReference type="SAM" id="Phobius"/>
    </source>
</evidence>
<dbReference type="EMBL" id="CM004470">
    <property type="protein sequence ID" value="OCT88794.1"/>
    <property type="molecule type" value="Genomic_DNA"/>
</dbReference>
<sequence>MFHYDDKITFSIAGNIIPFNYSFINQTTFNVHSKVFLNLCHYTVYFGAFLRLKSIQYRNKKSHCFKLE</sequence>
<feature type="transmembrane region" description="Helical" evidence="1">
    <location>
        <begin position="35"/>
        <end position="52"/>
    </location>
</feature>
<evidence type="ECO:0000313" key="2">
    <source>
        <dbReference type="EMBL" id="OCT88794.1"/>
    </source>
</evidence>
<organism evidence="2 3">
    <name type="scientific">Xenopus laevis</name>
    <name type="common">African clawed frog</name>
    <dbReference type="NCBI Taxonomy" id="8355"/>
    <lineage>
        <taxon>Eukaryota</taxon>
        <taxon>Metazoa</taxon>
        <taxon>Chordata</taxon>
        <taxon>Craniata</taxon>
        <taxon>Vertebrata</taxon>
        <taxon>Euteleostomi</taxon>
        <taxon>Amphibia</taxon>
        <taxon>Batrachia</taxon>
        <taxon>Anura</taxon>
        <taxon>Pipoidea</taxon>
        <taxon>Pipidae</taxon>
        <taxon>Xenopodinae</taxon>
        <taxon>Xenopus</taxon>
        <taxon>Xenopus</taxon>
    </lineage>
</organism>
<keyword evidence="1" id="KW-1133">Transmembrane helix</keyword>
<proteinExistence type="predicted"/>
<reference evidence="3" key="1">
    <citation type="journal article" date="2016" name="Nature">
        <title>Genome evolution in the allotetraploid frog Xenopus laevis.</title>
        <authorList>
            <person name="Session A.M."/>
            <person name="Uno Y."/>
            <person name="Kwon T."/>
            <person name="Chapman J.A."/>
            <person name="Toyoda A."/>
            <person name="Takahashi S."/>
            <person name="Fukui A."/>
            <person name="Hikosaka A."/>
            <person name="Suzuki A."/>
            <person name="Kondo M."/>
            <person name="van Heeringen S.J."/>
            <person name="Quigley I."/>
            <person name="Heinz S."/>
            <person name="Ogino H."/>
            <person name="Ochi H."/>
            <person name="Hellsten U."/>
            <person name="Lyons J.B."/>
            <person name="Simakov O."/>
            <person name="Putnam N."/>
            <person name="Stites J."/>
            <person name="Kuroki Y."/>
            <person name="Tanaka T."/>
            <person name="Michiue T."/>
            <person name="Watanabe M."/>
            <person name="Bogdanovic O."/>
            <person name="Lister R."/>
            <person name="Georgiou G."/>
            <person name="Paranjpe S.S."/>
            <person name="van Kruijsbergen I."/>
            <person name="Shu S."/>
            <person name="Carlson J."/>
            <person name="Kinoshita T."/>
            <person name="Ohta Y."/>
            <person name="Mawaribuchi S."/>
            <person name="Jenkins J."/>
            <person name="Grimwood J."/>
            <person name="Schmutz J."/>
            <person name="Mitros T."/>
            <person name="Mozaffari S.V."/>
            <person name="Suzuki Y."/>
            <person name="Haramoto Y."/>
            <person name="Yamamoto T.S."/>
            <person name="Takagi C."/>
            <person name="Heald R."/>
            <person name="Miller K."/>
            <person name="Haudenschild C."/>
            <person name="Kitzman J."/>
            <person name="Nakayama T."/>
            <person name="Izutsu Y."/>
            <person name="Robert J."/>
            <person name="Fortriede J."/>
            <person name="Burns K."/>
            <person name="Lotay V."/>
            <person name="Karimi K."/>
            <person name="Yasuoka Y."/>
            <person name="Dichmann D.S."/>
            <person name="Flajnik M.F."/>
            <person name="Houston D.W."/>
            <person name="Shendure J."/>
            <person name="DuPasquier L."/>
            <person name="Vize P.D."/>
            <person name="Zorn A.M."/>
            <person name="Ito M."/>
            <person name="Marcotte E.M."/>
            <person name="Wallingford J.B."/>
            <person name="Ito Y."/>
            <person name="Asashima M."/>
            <person name="Ueno N."/>
            <person name="Matsuda Y."/>
            <person name="Veenstra G.J."/>
            <person name="Fujiyama A."/>
            <person name="Harland R.M."/>
            <person name="Taira M."/>
            <person name="Rokhsar D.S."/>
        </authorList>
    </citation>
    <scope>NUCLEOTIDE SEQUENCE [LARGE SCALE GENOMIC DNA]</scope>
    <source>
        <strain evidence="3">J</strain>
    </source>
</reference>
<accession>A0A974DB52</accession>
<keyword evidence="1" id="KW-0472">Membrane</keyword>
<name>A0A974DB52_XENLA</name>
<dbReference type="Proteomes" id="UP000694892">
    <property type="component" value="Chromosome 3L"/>
</dbReference>
<dbReference type="AlphaFoldDB" id="A0A974DB52"/>